<evidence type="ECO:0000313" key="2">
    <source>
        <dbReference type="Proteomes" id="UP001159075"/>
    </source>
</evidence>
<dbReference type="Proteomes" id="UP001159075">
    <property type="component" value="Unassembled WGS sequence"/>
</dbReference>
<comment type="caution">
    <text evidence="1">The sequence shown here is derived from an EMBL/GenBank/DDBJ whole genome shotgun (WGS) entry which is preliminary data.</text>
</comment>
<accession>A0ABT6UDK0</accession>
<reference evidence="1 2" key="1">
    <citation type="submission" date="2022-09" db="EMBL/GenBank/DDBJ databases">
        <title>The outer-membrane cytochrome OmcA is essential for infection of Shewanella oneidensis by a zebrafish-associated bacteriophage.</title>
        <authorList>
            <person name="Grenfell A.W."/>
            <person name="Intile P."/>
            <person name="Mcfarlane J."/>
            <person name="Leung D."/>
            <person name="Abdalla K."/>
            <person name="Wold M."/>
            <person name="Kees E."/>
            <person name="Gralnick J."/>
        </authorList>
    </citation>
    <scope>NUCLEOTIDE SEQUENCE [LARGE SCALE GENOMIC DNA]</scope>
    <source>
        <strain evidence="1 2">NF-5</strain>
    </source>
</reference>
<protein>
    <submittedName>
        <fullName evidence="1">Uncharacterized protein</fullName>
    </submittedName>
</protein>
<gene>
    <name evidence="1" type="ORF">ODY93_13300</name>
</gene>
<evidence type="ECO:0000313" key="1">
    <source>
        <dbReference type="EMBL" id="MDI5832549.1"/>
    </source>
</evidence>
<organism evidence="1 2">
    <name type="scientific">Shewanella xiamenensis</name>
    <dbReference type="NCBI Taxonomy" id="332186"/>
    <lineage>
        <taxon>Bacteria</taxon>
        <taxon>Pseudomonadati</taxon>
        <taxon>Pseudomonadota</taxon>
        <taxon>Gammaproteobacteria</taxon>
        <taxon>Alteromonadales</taxon>
        <taxon>Shewanellaceae</taxon>
        <taxon>Shewanella</taxon>
    </lineage>
</organism>
<proteinExistence type="predicted"/>
<dbReference type="EMBL" id="JAOTLW010000013">
    <property type="protein sequence ID" value="MDI5832549.1"/>
    <property type="molecule type" value="Genomic_DNA"/>
</dbReference>
<sequence length="98" mass="10749">MAKKNEYKCPKCGSPVKAWADLDAQVTFTVTATGKLTKPVISNSYQSDGRCGIDCTKCGWREHHSDMSKDSPFADLATSALEAQEAIEFLSAKRQMSE</sequence>
<keyword evidence="2" id="KW-1185">Reference proteome</keyword>
<name>A0ABT6UDK0_9GAMM</name>
<dbReference type="RefSeq" id="WP_282679516.1">
    <property type="nucleotide sequence ID" value="NZ_CP106875.1"/>
</dbReference>